<dbReference type="EMBL" id="CM035425">
    <property type="protein sequence ID" value="KAH7331168.1"/>
    <property type="molecule type" value="Genomic_DNA"/>
</dbReference>
<protein>
    <recommendedName>
        <fullName evidence="11">Beta-fructofuranosidase</fullName>
    </recommendedName>
</protein>
<dbReference type="InterPro" id="IPR050551">
    <property type="entry name" value="Fructan_Metab_Enzymes"/>
</dbReference>
<feature type="region of interest" description="Disordered" evidence="5">
    <location>
        <begin position="61"/>
        <end position="113"/>
    </location>
</feature>
<dbReference type="FunFam" id="2.115.10.20:FF:000001">
    <property type="entry name" value="Beta-fructofuranosidase, insoluble isoenzyme CWINV1"/>
    <property type="match status" value="1"/>
</dbReference>
<dbReference type="InterPro" id="IPR001362">
    <property type="entry name" value="Glyco_hydro_32"/>
</dbReference>
<dbReference type="Pfam" id="PF08244">
    <property type="entry name" value="Glyco_hydro_32C"/>
    <property type="match status" value="1"/>
</dbReference>
<sequence length="692" mass="77610">MAPPKNADAHVYIALAGTHSPALNPPSTSRRVKIPLLAFSVLLLVACIAFVKPTLLRLSKHVSPTNPLPSEERPYLPYLHRTSPSSAPGNCTGSYPERAAEDESSSGSSSPCLSLESEIHRKWAGQELPFYQPKSTESAVFFVGNRSDSPWNSSAFESLRTAFHFQPERNWINDPNAPLYYNGWYHLFYQYNPSEAIWGLISWGHAVSVDLVHWLYLDLAMEPDQWYDINGVWTGSATFLQDGRIAVLYTGSTNESVQVQNLAFPEDPQDALLRKWVKYSGNPVLTPPTGILSTDFRDPTTAWLGADGLWRLGIGSKVSRNGIAIIYSSSDFVNWTMQDHYLHEAEDTGMWECLDFYPISKNGSSSGLDTSVYGDDVKHVLKSSMDDSKLDFYVIGTYDYENYTFTPDNTEVDLGNGLRYDYGKFYASKTFYDGNKGRRILWGWINESDSMQDDIEKGWACVQALPRQIWFDHLTESNLIQWPIDEVMDLRRSKISMRHTLLEGGSVMEIPRSSGAQWDIELTFENPISNHGHLDHMLDTDEPYFCGAGSAAKQGYYGPFGLLVLASDGLQEQTAVYFYITTLNGKPAAVACNDQSRSTMASDVDKASYGFFVPVLETEKTLSLRVIVDHSIVETFAQGGRVCITSRVYPTLALDENAKLFVFNNGTMPITLQQLDAWQMSKVYMHPYATVQ</sequence>
<dbReference type="Gene3D" id="2.115.10.20">
    <property type="entry name" value="Glycosyl hydrolase domain, family 43"/>
    <property type="match status" value="1"/>
</dbReference>
<evidence type="ECO:0000256" key="1">
    <source>
        <dbReference type="ARBA" id="ARBA00009902"/>
    </source>
</evidence>
<evidence type="ECO:0000256" key="4">
    <source>
        <dbReference type="RuleBase" id="RU362110"/>
    </source>
</evidence>
<dbReference type="Pfam" id="PF00251">
    <property type="entry name" value="Glyco_hydro_32N"/>
    <property type="match status" value="1"/>
</dbReference>
<comment type="caution">
    <text evidence="9">The sequence shown here is derived from an EMBL/GenBank/DDBJ whole genome shotgun (WGS) entry which is preliminary data.</text>
</comment>
<keyword evidence="6" id="KW-1133">Transmembrane helix</keyword>
<keyword evidence="6" id="KW-0472">Membrane</keyword>
<evidence type="ECO:0000259" key="8">
    <source>
        <dbReference type="Pfam" id="PF08244"/>
    </source>
</evidence>
<dbReference type="Proteomes" id="UP000825935">
    <property type="component" value="Chromosome 20"/>
</dbReference>
<keyword evidence="6" id="KW-0812">Transmembrane</keyword>
<dbReference type="PROSITE" id="PS00609">
    <property type="entry name" value="GLYCOSYL_HYDROL_F32"/>
    <property type="match status" value="1"/>
</dbReference>
<dbReference type="InterPro" id="IPR013148">
    <property type="entry name" value="Glyco_hydro_32_N"/>
</dbReference>
<reference evidence="9" key="1">
    <citation type="submission" date="2021-08" db="EMBL/GenBank/DDBJ databases">
        <title>WGS assembly of Ceratopteris richardii.</title>
        <authorList>
            <person name="Marchant D.B."/>
            <person name="Chen G."/>
            <person name="Jenkins J."/>
            <person name="Shu S."/>
            <person name="Leebens-Mack J."/>
            <person name="Grimwood J."/>
            <person name="Schmutz J."/>
            <person name="Soltis P."/>
            <person name="Soltis D."/>
            <person name="Chen Z.-H."/>
        </authorList>
    </citation>
    <scope>NUCLEOTIDE SEQUENCE</scope>
    <source>
        <strain evidence="9">Whitten #5841</strain>
        <tissue evidence="9">Leaf</tissue>
    </source>
</reference>
<dbReference type="InterPro" id="IPR013189">
    <property type="entry name" value="Glyco_hydro_32_C"/>
</dbReference>
<dbReference type="SMART" id="SM00640">
    <property type="entry name" value="Glyco_32"/>
    <property type="match status" value="1"/>
</dbReference>
<comment type="similarity">
    <text evidence="1 4">Belongs to the glycosyl hydrolase 32 family.</text>
</comment>
<keyword evidence="2 4" id="KW-0378">Hydrolase</keyword>
<dbReference type="CDD" id="cd18624">
    <property type="entry name" value="GH32_Fruct1-like"/>
    <property type="match status" value="1"/>
</dbReference>
<gene>
    <name evidence="9" type="ORF">KP509_20G018500</name>
</gene>
<evidence type="ECO:0000256" key="5">
    <source>
        <dbReference type="SAM" id="MobiDB-lite"/>
    </source>
</evidence>
<dbReference type="OrthoDB" id="202537at2759"/>
<feature type="domain" description="Glycosyl hydrolase family 32 C-terminal" evidence="8">
    <location>
        <begin position="487"/>
        <end position="679"/>
    </location>
</feature>
<evidence type="ECO:0000256" key="6">
    <source>
        <dbReference type="SAM" id="Phobius"/>
    </source>
</evidence>
<dbReference type="SUPFAM" id="SSF75005">
    <property type="entry name" value="Arabinanase/levansucrase/invertase"/>
    <property type="match status" value="1"/>
</dbReference>
<dbReference type="SUPFAM" id="SSF49899">
    <property type="entry name" value="Concanavalin A-like lectins/glucanases"/>
    <property type="match status" value="1"/>
</dbReference>
<dbReference type="Gene3D" id="2.60.120.560">
    <property type="entry name" value="Exo-inulinase, domain 1"/>
    <property type="match status" value="1"/>
</dbReference>
<evidence type="ECO:0000313" key="10">
    <source>
        <dbReference type="Proteomes" id="UP000825935"/>
    </source>
</evidence>
<organism evidence="9 10">
    <name type="scientific">Ceratopteris richardii</name>
    <name type="common">Triangle waterfern</name>
    <dbReference type="NCBI Taxonomy" id="49495"/>
    <lineage>
        <taxon>Eukaryota</taxon>
        <taxon>Viridiplantae</taxon>
        <taxon>Streptophyta</taxon>
        <taxon>Embryophyta</taxon>
        <taxon>Tracheophyta</taxon>
        <taxon>Polypodiopsida</taxon>
        <taxon>Polypodiidae</taxon>
        <taxon>Polypodiales</taxon>
        <taxon>Pteridineae</taxon>
        <taxon>Pteridaceae</taxon>
        <taxon>Parkerioideae</taxon>
        <taxon>Ceratopteris</taxon>
    </lineage>
</organism>
<dbReference type="InterPro" id="IPR018053">
    <property type="entry name" value="Glyco_hydro_32_AS"/>
</dbReference>
<evidence type="ECO:0000256" key="2">
    <source>
        <dbReference type="ARBA" id="ARBA00022801"/>
    </source>
</evidence>
<feature type="compositionally biased region" description="Polar residues" evidence="5">
    <location>
        <begin position="82"/>
        <end position="93"/>
    </location>
</feature>
<evidence type="ECO:0000259" key="7">
    <source>
        <dbReference type="Pfam" id="PF00251"/>
    </source>
</evidence>
<dbReference type="GO" id="GO:0005975">
    <property type="term" value="P:carbohydrate metabolic process"/>
    <property type="evidence" value="ECO:0007669"/>
    <property type="project" value="InterPro"/>
</dbReference>
<proteinExistence type="inferred from homology"/>
<dbReference type="InterPro" id="IPR013320">
    <property type="entry name" value="ConA-like_dom_sf"/>
</dbReference>
<dbReference type="OMA" id="GACPYFW"/>
<accession>A0A8T2SHB2</accession>
<dbReference type="PANTHER" id="PTHR31953">
    <property type="entry name" value="BETA-FRUCTOFURANOSIDASE, INSOLUBLE ISOENZYME CWINV1-RELATED"/>
    <property type="match status" value="1"/>
</dbReference>
<dbReference type="InterPro" id="IPR023296">
    <property type="entry name" value="Glyco_hydro_beta-prop_sf"/>
</dbReference>
<keyword evidence="3 4" id="KW-0326">Glycosidase</keyword>
<dbReference type="AlphaFoldDB" id="A0A8T2SHB2"/>
<evidence type="ECO:0008006" key="11">
    <source>
        <dbReference type="Google" id="ProtNLM"/>
    </source>
</evidence>
<feature type="domain" description="Glycosyl hydrolase family 32 N-terminal" evidence="7">
    <location>
        <begin position="164"/>
        <end position="483"/>
    </location>
</feature>
<feature type="transmembrane region" description="Helical" evidence="6">
    <location>
        <begin position="34"/>
        <end position="51"/>
    </location>
</feature>
<evidence type="ECO:0000313" key="9">
    <source>
        <dbReference type="EMBL" id="KAH7331168.1"/>
    </source>
</evidence>
<evidence type="ECO:0000256" key="3">
    <source>
        <dbReference type="ARBA" id="ARBA00023295"/>
    </source>
</evidence>
<keyword evidence="10" id="KW-1185">Reference proteome</keyword>
<name>A0A8T2SHB2_CERRI</name>
<dbReference type="GO" id="GO:0004553">
    <property type="term" value="F:hydrolase activity, hydrolyzing O-glycosyl compounds"/>
    <property type="evidence" value="ECO:0007669"/>
    <property type="project" value="InterPro"/>
</dbReference>